<accession>A0A432LZN8</accession>
<protein>
    <submittedName>
        <fullName evidence="6">MBL fold metallo-hydrolase</fullName>
    </submittedName>
</protein>
<organism evidence="6 7">
    <name type="scientific">Dyella choica</name>
    <dbReference type="NCBI Taxonomy" id="1927959"/>
    <lineage>
        <taxon>Bacteria</taxon>
        <taxon>Pseudomonadati</taxon>
        <taxon>Pseudomonadota</taxon>
        <taxon>Gammaproteobacteria</taxon>
        <taxon>Lysobacterales</taxon>
        <taxon>Rhodanobacteraceae</taxon>
        <taxon>Dyella</taxon>
    </lineage>
</organism>
<evidence type="ECO:0000256" key="4">
    <source>
        <dbReference type="ARBA" id="ARBA00022833"/>
    </source>
</evidence>
<dbReference type="InterPro" id="IPR036866">
    <property type="entry name" value="RibonucZ/Hydroxyglut_hydro"/>
</dbReference>
<keyword evidence="4" id="KW-0862">Zinc</keyword>
<sequence>MCPRCVGNDWPREITGGDPLATPFLQHFDEAGWSRDGVDAVVCTHLHVDHVGWNTMLENGKWVPTFPKARDLIGRQEYEFWRTYDDEAQRTMLGDSIKPIFDAGLVQLVEPDHVISPEIRLTPFIGRTPGHVSVMIESEDECAVITGDMTHHPCQLAHPDWMFGDSDPEAAVLTRLRPFAEWADQPILVIGTHFAAPAAGHVVRDAAAFRFAV</sequence>
<evidence type="ECO:0000259" key="5">
    <source>
        <dbReference type="SMART" id="SM00849"/>
    </source>
</evidence>
<dbReference type="SUPFAM" id="SSF56281">
    <property type="entry name" value="Metallo-hydrolase/oxidoreductase"/>
    <property type="match status" value="1"/>
</dbReference>
<comment type="similarity">
    <text evidence="1">Belongs to the metallo-beta-lactamase superfamily.</text>
</comment>
<dbReference type="PANTHER" id="PTHR42978">
    <property type="entry name" value="QUORUM-QUENCHING LACTONASE YTNP-RELATED-RELATED"/>
    <property type="match status" value="1"/>
</dbReference>
<keyword evidence="7" id="KW-1185">Reference proteome</keyword>
<dbReference type="EMBL" id="RYYV01000034">
    <property type="protein sequence ID" value="RUL69313.1"/>
    <property type="molecule type" value="Genomic_DNA"/>
</dbReference>
<evidence type="ECO:0000256" key="1">
    <source>
        <dbReference type="ARBA" id="ARBA00007749"/>
    </source>
</evidence>
<evidence type="ECO:0000256" key="3">
    <source>
        <dbReference type="ARBA" id="ARBA00022801"/>
    </source>
</evidence>
<evidence type="ECO:0000313" key="6">
    <source>
        <dbReference type="EMBL" id="RUL69313.1"/>
    </source>
</evidence>
<comment type="caution">
    <text evidence="6">The sequence shown here is derived from an EMBL/GenBank/DDBJ whole genome shotgun (WGS) entry which is preliminary data.</text>
</comment>
<dbReference type="SMART" id="SM00849">
    <property type="entry name" value="Lactamase_B"/>
    <property type="match status" value="1"/>
</dbReference>
<proteinExistence type="inferred from homology"/>
<evidence type="ECO:0000256" key="2">
    <source>
        <dbReference type="ARBA" id="ARBA00022723"/>
    </source>
</evidence>
<dbReference type="InterPro" id="IPR001279">
    <property type="entry name" value="Metallo-B-lactamas"/>
</dbReference>
<dbReference type="GO" id="GO:0046872">
    <property type="term" value="F:metal ion binding"/>
    <property type="evidence" value="ECO:0007669"/>
    <property type="project" value="UniProtKB-KW"/>
</dbReference>
<dbReference type="CDD" id="cd16277">
    <property type="entry name" value="metallo-hydrolase-like_MBL-fold"/>
    <property type="match status" value="1"/>
</dbReference>
<feature type="domain" description="Metallo-beta-lactamase" evidence="5">
    <location>
        <begin position="19"/>
        <end position="193"/>
    </location>
</feature>
<dbReference type="PANTHER" id="PTHR42978:SF6">
    <property type="entry name" value="QUORUM-QUENCHING LACTONASE YTNP-RELATED"/>
    <property type="match status" value="1"/>
</dbReference>
<evidence type="ECO:0000313" key="7">
    <source>
        <dbReference type="Proteomes" id="UP000274358"/>
    </source>
</evidence>
<keyword evidence="2" id="KW-0479">Metal-binding</keyword>
<reference evidence="6 7" key="1">
    <citation type="submission" date="2018-12" db="EMBL/GenBank/DDBJ databases">
        <title>Dyella dinghuensis sp. nov. DHOA06 and Dyella choica sp. nov. 4M-K27, isolated from forest soil.</title>
        <authorList>
            <person name="Qiu L.-H."/>
            <person name="Gao Z.-H."/>
        </authorList>
    </citation>
    <scope>NUCLEOTIDE SEQUENCE [LARGE SCALE GENOMIC DNA]</scope>
    <source>
        <strain evidence="6 7">4M-K27</strain>
    </source>
</reference>
<dbReference type="Proteomes" id="UP000274358">
    <property type="component" value="Unassembled WGS sequence"/>
</dbReference>
<dbReference type="Pfam" id="PF00753">
    <property type="entry name" value="Lactamase_B"/>
    <property type="match status" value="1"/>
</dbReference>
<keyword evidence="3 6" id="KW-0378">Hydrolase</keyword>
<dbReference type="GO" id="GO:0016787">
    <property type="term" value="F:hydrolase activity"/>
    <property type="evidence" value="ECO:0007669"/>
    <property type="project" value="UniProtKB-KW"/>
</dbReference>
<name>A0A432LZN8_9GAMM</name>
<dbReference type="Gene3D" id="3.60.15.10">
    <property type="entry name" value="Ribonuclease Z/Hydroxyacylglutathione hydrolase-like"/>
    <property type="match status" value="1"/>
</dbReference>
<dbReference type="InterPro" id="IPR051013">
    <property type="entry name" value="MBL_superfamily_lactonases"/>
</dbReference>
<dbReference type="AlphaFoldDB" id="A0A432LZN8"/>
<gene>
    <name evidence="6" type="ORF">EKH80_22575</name>
</gene>